<evidence type="ECO:0000313" key="9">
    <source>
        <dbReference type="EMBL" id="KGM95108.1"/>
    </source>
</evidence>
<proteinExistence type="predicted"/>
<dbReference type="OrthoDB" id="9806345at2"/>
<dbReference type="SUPFAM" id="SSF82549">
    <property type="entry name" value="DAK1/DegV-like"/>
    <property type="match status" value="1"/>
</dbReference>
<evidence type="ECO:0000256" key="7">
    <source>
        <dbReference type="ARBA" id="ARBA00046577"/>
    </source>
</evidence>
<comment type="pathway">
    <text evidence="2">Polyol metabolism; glycerol degradation.</text>
</comment>
<keyword evidence="5 9" id="KW-0418">Kinase</keyword>
<dbReference type="GO" id="GO:0047324">
    <property type="term" value="F:phosphoenolpyruvate-glycerone phosphotransferase activity"/>
    <property type="evidence" value="ECO:0007669"/>
    <property type="project" value="UniProtKB-EC"/>
</dbReference>
<dbReference type="NCBIfam" id="TIGR02363">
    <property type="entry name" value="dhaK1"/>
    <property type="match status" value="1"/>
</dbReference>
<dbReference type="EMBL" id="JENJ01000047">
    <property type="protein sequence ID" value="KGM95108.1"/>
    <property type="molecule type" value="Genomic_DNA"/>
</dbReference>
<evidence type="ECO:0000256" key="3">
    <source>
        <dbReference type="ARBA" id="ARBA00012095"/>
    </source>
</evidence>
<keyword evidence="4" id="KW-0808">Transferase</keyword>
<dbReference type="GO" id="GO:0019563">
    <property type="term" value="P:glycerol catabolic process"/>
    <property type="evidence" value="ECO:0007669"/>
    <property type="project" value="TreeGrafter"/>
</dbReference>
<dbReference type="Gene3D" id="3.30.1180.20">
    <property type="entry name" value="Dihydroxyacetone kinase, domain 2"/>
    <property type="match status" value="1"/>
</dbReference>
<evidence type="ECO:0000256" key="2">
    <source>
        <dbReference type="ARBA" id="ARBA00004745"/>
    </source>
</evidence>
<dbReference type="FunFam" id="3.40.50.10440:FF:000001">
    <property type="entry name" value="Dihydroxyacetone kinase, DhaK subunit"/>
    <property type="match status" value="1"/>
</dbReference>
<dbReference type="PROSITE" id="PS51481">
    <property type="entry name" value="DHAK"/>
    <property type="match status" value="1"/>
</dbReference>
<evidence type="ECO:0000313" key="10">
    <source>
        <dbReference type="Proteomes" id="UP000030012"/>
    </source>
</evidence>
<evidence type="ECO:0000256" key="5">
    <source>
        <dbReference type="ARBA" id="ARBA00022777"/>
    </source>
</evidence>
<evidence type="ECO:0000256" key="6">
    <source>
        <dbReference type="ARBA" id="ARBA00022798"/>
    </source>
</evidence>
<gene>
    <name evidence="9" type="ORF">Z968_09905</name>
</gene>
<evidence type="ECO:0000256" key="4">
    <source>
        <dbReference type="ARBA" id="ARBA00022679"/>
    </source>
</evidence>
<organism evidence="9 10">
    <name type="scientific">Clostridium novyi A str. 4552</name>
    <dbReference type="NCBI Taxonomy" id="1444289"/>
    <lineage>
        <taxon>Bacteria</taxon>
        <taxon>Bacillati</taxon>
        <taxon>Bacillota</taxon>
        <taxon>Clostridia</taxon>
        <taxon>Eubacteriales</taxon>
        <taxon>Clostridiaceae</taxon>
        <taxon>Clostridium</taxon>
    </lineage>
</organism>
<reference evidence="9 10" key="1">
    <citation type="submission" date="2014-01" db="EMBL/GenBank/DDBJ databases">
        <title>Plasmidome dynamics in the species complex Clostridium novyi sensu lato converts strains of independent lineages into distinctly different pathogens.</title>
        <authorList>
            <person name="Skarin H."/>
            <person name="Segerman B."/>
        </authorList>
    </citation>
    <scope>NUCLEOTIDE SEQUENCE [LARGE SCALE GENOMIC DNA]</scope>
    <source>
        <strain evidence="9 10">4552</strain>
    </source>
</reference>
<comment type="caution">
    <text evidence="9">The sequence shown here is derived from an EMBL/GenBank/DDBJ whole genome shotgun (WGS) entry which is preliminary data.</text>
</comment>
<name>A0A0A0I381_CLONO</name>
<dbReference type="PANTHER" id="PTHR28629">
    <property type="entry name" value="TRIOKINASE/FMN CYCLASE"/>
    <property type="match status" value="1"/>
</dbReference>
<dbReference type="InterPro" id="IPR050861">
    <property type="entry name" value="Dihydroxyacetone_Kinase"/>
</dbReference>
<dbReference type="AlphaFoldDB" id="A0A0A0I381"/>
<dbReference type="Proteomes" id="UP000030012">
    <property type="component" value="Unassembled WGS sequence"/>
</dbReference>
<protein>
    <recommendedName>
        <fullName evidence="3">phosphoenolpyruvate--glycerone phosphotransferase</fullName>
        <ecNumber evidence="3">2.7.1.121</ecNumber>
    </recommendedName>
</protein>
<dbReference type="Pfam" id="PF02733">
    <property type="entry name" value="Dak1"/>
    <property type="match status" value="1"/>
</dbReference>
<evidence type="ECO:0000259" key="8">
    <source>
        <dbReference type="PROSITE" id="PS51481"/>
    </source>
</evidence>
<keyword evidence="6" id="KW-0319">Glycerol metabolism</keyword>
<comment type="subunit">
    <text evidence="7">Homodimer. The dihydroxyacetone kinase complex is composed of a homodimer of DhaM, a homodimer of DhaK and the subunit DhaL.</text>
</comment>
<accession>A0A0A0I381</accession>
<dbReference type="FunFam" id="3.30.1180.20:FF:000002">
    <property type="entry name" value="Dihydroxyacetone kinase subunit DhaK"/>
    <property type="match status" value="1"/>
</dbReference>
<dbReference type="InterPro" id="IPR004006">
    <property type="entry name" value="DhaK_dom"/>
</dbReference>
<sequence>MKKIINDPNLVVDEMLEGMIAAHPEYIKKLDNADVLVRKNGPVKGKVALVSGGGSGHEPAHGGYVGEGMLDGAVAGAVFTSPTPDQIYEAIKAVDGGNGVLLVIKNYSGDVMNFEMAKDMADMEGIKVESVVVNDDVAVENSTFTAGRRGIAGTVFVHKIAGAKAETGASLEEVKNVAEKVINNVRSMGMALSSCIVPAAGKPNFTLGEDEVEIGMGIHGEPGTHREKLRSADEITEHLLNKILEDMKVESGEEVAVMVNGLSSTPLMELYIVNKKVSELLKEKGIKVHKTFVGEYMTSLEMAGFSISLLKLDTELKELLNAKADTPAFKMLG</sequence>
<dbReference type="GO" id="GO:0004371">
    <property type="term" value="F:glycerone kinase activity"/>
    <property type="evidence" value="ECO:0007669"/>
    <property type="project" value="InterPro"/>
</dbReference>
<evidence type="ECO:0000256" key="1">
    <source>
        <dbReference type="ARBA" id="ARBA00001113"/>
    </source>
</evidence>
<dbReference type="GO" id="GO:0005829">
    <property type="term" value="C:cytosol"/>
    <property type="evidence" value="ECO:0007669"/>
    <property type="project" value="TreeGrafter"/>
</dbReference>
<dbReference type="PANTHER" id="PTHR28629:SF4">
    <property type="entry name" value="TRIOKINASE_FMN CYCLASE"/>
    <property type="match status" value="1"/>
</dbReference>
<feature type="domain" description="DhaK" evidence="8">
    <location>
        <begin position="7"/>
        <end position="329"/>
    </location>
</feature>
<dbReference type="EC" id="2.7.1.121" evidence="3"/>
<comment type="catalytic activity">
    <reaction evidence="1">
        <text>dihydroxyacetone + phosphoenolpyruvate = dihydroxyacetone phosphate + pyruvate</text>
        <dbReference type="Rhea" id="RHEA:18381"/>
        <dbReference type="ChEBI" id="CHEBI:15361"/>
        <dbReference type="ChEBI" id="CHEBI:16016"/>
        <dbReference type="ChEBI" id="CHEBI:57642"/>
        <dbReference type="ChEBI" id="CHEBI:58702"/>
        <dbReference type="EC" id="2.7.1.121"/>
    </reaction>
</comment>
<dbReference type="InterPro" id="IPR012736">
    <property type="entry name" value="DhaK_1"/>
</dbReference>
<dbReference type="RefSeq" id="WP_039255871.1">
    <property type="nucleotide sequence ID" value="NZ_JENJ01000047.1"/>
</dbReference>
<dbReference type="Gene3D" id="3.40.50.10440">
    <property type="entry name" value="Dihydroxyacetone kinase, domain 1"/>
    <property type="match status" value="1"/>
</dbReference>